<dbReference type="Pfam" id="PF13416">
    <property type="entry name" value="SBP_bac_8"/>
    <property type="match status" value="1"/>
</dbReference>
<feature type="signal peptide" evidence="2">
    <location>
        <begin position="1"/>
        <end position="27"/>
    </location>
</feature>
<sequence>MKKRLCHYFLGAALTSIASIVSVSANAQDNSLTVISWGGAYNIMQKKYVIDPFEKNSGVKILFDGYAGGMAEIKAQVEAGKVQWDVVNVDAFTLERACSEGLLEVLDHNMLSPGSDGSQATDDFLPGTLTDCGIANDIYSLAIGYNSNTIGKIVPKTINDVFDTNKIPGKRGFQRKPIGLLEWALMADGIAREHVYHELATEAGQNRAFAKLDSIKKDIVWFDAYSQAPQLLNDGGAVLVQAPHGRFYEAMRNQNSPFAILWDGHIYDYDIWSIPKGTPKLELAKRFITFATEPVPLVGGTDLSYSPTRKSSLALVEMDDLLRNNLPTTHLNIGIQANSEFWADYGQALDERFAEWLLTN</sequence>
<dbReference type="Proteomes" id="UP000072660">
    <property type="component" value="Unassembled WGS sequence"/>
</dbReference>
<gene>
    <name evidence="3" type="ORF">AXE65_00440</name>
</gene>
<evidence type="ECO:0000256" key="2">
    <source>
        <dbReference type="SAM" id="SignalP"/>
    </source>
</evidence>
<dbReference type="AlphaFoldDB" id="A0A139STX8"/>
<name>A0A139STX8_9GAMM</name>
<keyword evidence="1 2" id="KW-0732">Signal</keyword>
<dbReference type="SUPFAM" id="SSF53850">
    <property type="entry name" value="Periplasmic binding protein-like II"/>
    <property type="match status" value="1"/>
</dbReference>
<reference evidence="3 4" key="1">
    <citation type="submission" date="2016-02" db="EMBL/GenBank/DDBJ databases">
        <authorList>
            <person name="Wen L."/>
            <person name="He K."/>
            <person name="Yang H."/>
        </authorList>
    </citation>
    <scope>NUCLEOTIDE SEQUENCE [LARGE SCALE GENOMIC DNA]</scope>
    <source>
        <strain evidence="3 4">CV58</strain>
    </source>
</reference>
<organism evidence="3 4">
    <name type="scientific">Ventosimonas gracilis</name>
    <dbReference type="NCBI Taxonomy" id="1680762"/>
    <lineage>
        <taxon>Bacteria</taxon>
        <taxon>Pseudomonadati</taxon>
        <taxon>Pseudomonadota</taxon>
        <taxon>Gammaproteobacteria</taxon>
        <taxon>Pseudomonadales</taxon>
        <taxon>Ventosimonadaceae</taxon>
        <taxon>Ventosimonas</taxon>
    </lineage>
</organism>
<dbReference type="PANTHER" id="PTHR30222:SF2">
    <property type="entry name" value="ABC TRANSPORTER SUBSTRATE-BINDING PROTEIN"/>
    <property type="match status" value="1"/>
</dbReference>
<dbReference type="EMBL" id="LSZO01000157">
    <property type="protein sequence ID" value="KXU38049.1"/>
    <property type="molecule type" value="Genomic_DNA"/>
</dbReference>
<evidence type="ECO:0000256" key="1">
    <source>
        <dbReference type="ARBA" id="ARBA00022729"/>
    </source>
</evidence>
<dbReference type="PANTHER" id="PTHR30222">
    <property type="entry name" value="SPERMIDINE/PUTRESCINE-BINDING PERIPLASMIC PROTEIN"/>
    <property type="match status" value="1"/>
</dbReference>
<feature type="chain" id="PRO_5007299465" evidence="2">
    <location>
        <begin position="28"/>
        <end position="360"/>
    </location>
</feature>
<dbReference type="InterPro" id="IPR006059">
    <property type="entry name" value="SBP"/>
</dbReference>
<evidence type="ECO:0000313" key="3">
    <source>
        <dbReference type="EMBL" id="KXU38049.1"/>
    </source>
</evidence>
<dbReference type="Gene3D" id="3.40.190.10">
    <property type="entry name" value="Periplasmic binding protein-like II"/>
    <property type="match status" value="2"/>
</dbReference>
<proteinExistence type="predicted"/>
<keyword evidence="4" id="KW-1185">Reference proteome</keyword>
<accession>A0A139STX8</accession>
<evidence type="ECO:0000313" key="4">
    <source>
        <dbReference type="Proteomes" id="UP000072660"/>
    </source>
</evidence>
<dbReference type="CDD" id="cd13589">
    <property type="entry name" value="PBP2_polyamine_RpCGA009"/>
    <property type="match status" value="1"/>
</dbReference>
<comment type="caution">
    <text evidence="3">The sequence shown here is derived from an EMBL/GenBank/DDBJ whole genome shotgun (WGS) entry which is preliminary data.</text>
</comment>
<protein>
    <submittedName>
        <fullName evidence="3">Spermidine/putrescine ABC transporter substrate-binding protein</fullName>
    </submittedName>
</protein>